<evidence type="ECO:0000313" key="1">
    <source>
        <dbReference type="EMBL" id="CAG8480313.1"/>
    </source>
</evidence>
<organism evidence="1 2">
    <name type="scientific">Funneliformis mosseae</name>
    <name type="common">Endomycorrhizal fungus</name>
    <name type="synonym">Glomus mosseae</name>
    <dbReference type="NCBI Taxonomy" id="27381"/>
    <lineage>
        <taxon>Eukaryota</taxon>
        <taxon>Fungi</taxon>
        <taxon>Fungi incertae sedis</taxon>
        <taxon>Mucoromycota</taxon>
        <taxon>Glomeromycotina</taxon>
        <taxon>Glomeromycetes</taxon>
        <taxon>Glomerales</taxon>
        <taxon>Glomeraceae</taxon>
        <taxon>Funneliformis</taxon>
    </lineage>
</organism>
<gene>
    <name evidence="1" type="ORF">FMOSSE_LOCUS2987</name>
</gene>
<dbReference type="Proteomes" id="UP000789375">
    <property type="component" value="Unassembled WGS sequence"/>
</dbReference>
<reference evidence="1" key="1">
    <citation type="submission" date="2021-06" db="EMBL/GenBank/DDBJ databases">
        <authorList>
            <person name="Kallberg Y."/>
            <person name="Tangrot J."/>
            <person name="Rosling A."/>
        </authorList>
    </citation>
    <scope>NUCLEOTIDE SEQUENCE</scope>
    <source>
        <strain evidence="1">87-6 pot B 2015</strain>
    </source>
</reference>
<comment type="caution">
    <text evidence="1">The sequence shown here is derived from an EMBL/GenBank/DDBJ whole genome shotgun (WGS) entry which is preliminary data.</text>
</comment>
<dbReference type="AlphaFoldDB" id="A0A9N8W868"/>
<sequence>MEDVSYDNISEYINTESVTSVIKEELKDFDKQMQDYQLSYKLLLNTEEEEFFDNYDLLEKESSDFKDFNRKYGPFFPNFTSSMLFIWITKHIISISAYKDLFKILTHLEYRKEDLIANIRQICK</sequence>
<proteinExistence type="predicted"/>
<keyword evidence="2" id="KW-1185">Reference proteome</keyword>
<protein>
    <submittedName>
        <fullName evidence="1">11358_t:CDS:1</fullName>
    </submittedName>
</protein>
<name>A0A9N8W868_FUNMO</name>
<accession>A0A9N8W868</accession>
<dbReference type="EMBL" id="CAJVPP010000415">
    <property type="protein sequence ID" value="CAG8480313.1"/>
    <property type="molecule type" value="Genomic_DNA"/>
</dbReference>
<evidence type="ECO:0000313" key="2">
    <source>
        <dbReference type="Proteomes" id="UP000789375"/>
    </source>
</evidence>